<sequence length="108" mass="11550">MSTQPDACPQCTMTEIHRQGAYHVCDTCGYEWPFERAEEGAGDEVVRDANGVALASGDTVTVIKDLKVKGASTVLKVGTKLKNIRVGSGDHAVEAGGVMLRAEFLRKV</sequence>
<dbReference type="SUPFAM" id="SSF82057">
    <property type="entry name" value="Prokaryotic SH3-related domain"/>
    <property type="match status" value="1"/>
</dbReference>
<comment type="caution">
    <text evidence="2">The sequence shown here is derived from an EMBL/GenBank/DDBJ whole genome shotgun (WGS) entry which is preliminary data.</text>
</comment>
<dbReference type="NCBIfam" id="TIGR00686">
    <property type="entry name" value="phnA"/>
    <property type="match status" value="1"/>
</dbReference>
<dbReference type="EMBL" id="JAESVB010000001">
    <property type="protein sequence ID" value="MCB8873746.1"/>
    <property type="molecule type" value="Genomic_DNA"/>
</dbReference>
<dbReference type="InterPro" id="IPR013988">
    <property type="entry name" value="YjdM_C"/>
</dbReference>
<keyword evidence="3" id="KW-1185">Reference proteome</keyword>
<dbReference type="Gene3D" id="2.30.30.40">
    <property type="entry name" value="SH3 Domains"/>
    <property type="match status" value="1"/>
</dbReference>
<evidence type="ECO:0000313" key="2">
    <source>
        <dbReference type="EMBL" id="MCB8873746.1"/>
    </source>
</evidence>
<accession>A0A963YMU2</accession>
<dbReference type="Proteomes" id="UP000708298">
    <property type="component" value="Unassembled WGS sequence"/>
</dbReference>
<evidence type="ECO:0000313" key="3">
    <source>
        <dbReference type="Proteomes" id="UP000708298"/>
    </source>
</evidence>
<reference evidence="2" key="2">
    <citation type="submission" date="2021-01" db="EMBL/GenBank/DDBJ databases">
        <authorList>
            <person name="Mieszkin S."/>
            <person name="Pouder E."/>
            <person name="Alain K."/>
        </authorList>
    </citation>
    <scope>NUCLEOTIDE SEQUENCE</scope>
    <source>
        <strain evidence="2">HW T2.11</strain>
    </source>
</reference>
<dbReference type="AlphaFoldDB" id="A0A963YMU2"/>
<gene>
    <name evidence="2" type="ORF">ASILVAE211_01030</name>
</gene>
<protein>
    <submittedName>
        <fullName evidence="2">Alkylphosphonate utilization protein</fullName>
    </submittedName>
</protein>
<dbReference type="Gene3D" id="2.20.25.10">
    <property type="match status" value="1"/>
</dbReference>
<dbReference type="InterPro" id="IPR004624">
    <property type="entry name" value="YjdM"/>
</dbReference>
<dbReference type="RefSeq" id="WP_227319429.1">
    <property type="nucleotide sequence ID" value="NZ_JAESVB010000001.1"/>
</dbReference>
<dbReference type="PANTHER" id="PTHR30305">
    <property type="entry name" value="PROTEIN YJDM-RELATED"/>
    <property type="match status" value="1"/>
</dbReference>
<name>A0A963YMU2_9PROT</name>
<dbReference type="PANTHER" id="PTHR30305:SF3">
    <property type="entry name" value="PROTEIN YJDM"/>
    <property type="match status" value="1"/>
</dbReference>
<organism evidence="2 3">
    <name type="scientific">Acidisoma silvae</name>
    <dbReference type="NCBI Taxonomy" id="2802396"/>
    <lineage>
        <taxon>Bacteria</taxon>
        <taxon>Pseudomonadati</taxon>
        <taxon>Pseudomonadota</taxon>
        <taxon>Alphaproteobacteria</taxon>
        <taxon>Acetobacterales</taxon>
        <taxon>Acidocellaceae</taxon>
        <taxon>Acidisoma</taxon>
    </lineage>
</organism>
<reference evidence="2" key="1">
    <citation type="journal article" date="2021" name="Microorganisms">
        <title>Acidisoma silvae sp. nov. and Acidisomacellulosilytica sp. nov., Two Acidophilic Bacteria Isolated from Decaying Wood, Hydrolyzing Cellulose and Producing Poly-3-hydroxybutyrate.</title>
        <authorList>
            <person name="Mieszkin S."/>
            <person name="Pouder E."/>
            <person name="Uroz S."/>
            <person name="Simon-Colin C."/>
            <person name="Alain K."/>
        </authorList>
    </citation>
    <scope>NUCLEOTIDE SEQUENCE</scope>
    <source>
        <strain evidence="2">HW T2.11</strain>
    </source>
</reference>
<evidence type="ECO:0000259" key="1">
    <source>
        <dbReference type="Pfam" id="PF03831"/>
    </source>
</evidence>
<feature type="domain" description="Protein YjdM C-terminal" evidence="1">
    <location>
        <begin position="46"/>
        <end position="107"/>
    </location>
</feature>
<proteinExistence type="predicted"/>
<dbReference type="SUPFAM" id="SSF57783">
    <property type="entry name" value="Zinc beta-ribbon"/>
    <property type="match status" value="1"/>
</dbReference>
<dbReference type="Pfam" id="PF03831">
    <property type="entry name" value="YjdM"/>
    <property type="match status" value="1"/>
</dbReference>